<evidence type="ECO:0000256" key="5">
    <source>
        <dbReference type="ARBA" id="ARBA00037941"/>
    </source>
</evidence>
<evidence type="ECO:0000256" key="4">
    <source>
        <dbReference type="ARBA" id="ARBA00023002"/>
    </source>
</evidence>
<comment type="cofactor">
    <cofactor evidence="1">
        <name>FAD</name>
        <dbReference type="ChEBI" id="CHEBI:57692"/>
    </cofactor>
</comment>
<dbReference type="InterPro" id="IPR006076">
    <property type="entry name" value="FAD-dep_OxRdtase"/>
</dbReference>
<keyword evidence="3" id="KW-0274">FAD</keyword>
<gene>
    <name evidence="7" type="ORF">METZ01_LOCUS492108</name>
</gene>
<dbReference type="InterPro" id="IPR036188">
    <property type="entry name" value="FAD/NAD-bd_sf"/>
</dbReference>
<sequence>AQKNQENDLSILYELGQSKKMDDLELLSKKEISNLEPDIDGALGLFVGSTGIVDSHGLMNAFYQSALEKGHDFLFKSNVLNCEQVEQGFRITAQTPSPKPENVTSKWVVNATGLNSDVISNMIIPDDQTPKLKYSKGYYFSLSSRWRNRFSHLVYPLPDKDHRSLGIHLSFDQSGSVKLGPDAHFLDENVENYQVDPSLSPGFYKEASKYITGLLPEDLTPDFSGIRPKIKTDESMF</sequence>
<protein>
    <recommendedName>
        <fullName evidence="6">FAD dependent oxidoreductase domain-containing protein</fullName>
    </recommendedName>
</protein>
<evidence type="ECO:0000313" key="7">
    <source>
        <dbReference type="EMBL" id="SVE39254.1"/>
    </source>
</evidence>
<evidence type="ECO:0000256" key="1">
    <source>
        <dbReference type="ARBA" id="ARBA00001974"/>
    </source>
</evidence>
<organism evidence="7">
    <name type="scientific">marine metagenome</name>
    <dbReference type="NCBI Taxonomy" id="408172"/>
    <lineage>
        <taxon>unclassified sequences</taxon>
        <taxon>metagenomes</taxon>
        <taxon>ecological metagenomes</taxon>
    </lineage>
</organism>
<name>A0A383D4L8_9ZZZZ</name>
<feature type="non-terminal residue" evidence="7">
    <location>
        <position position="237"/>
    </location>
</feature>
<dbReference type="Pfam" id="PF01266">
    <property type="entry name" value="DAO"/>
    <property type="match status" value="1"/>
</dbReference>
<feature type="domain" description="FAD dependent oxidoreductase" evidence="6">
    <location>
        <begin position="6"/>
        <end position="234"/>
    </location>
</feature>
<dbReference type="Gene3D" id="3.30.9.10">
    <property type="entry name" value="D-Amino Acid Oxidase, subunit A, domain 2"/>
    <property type="match status" value="2"/>
</dbReference>
<reference evidence="7" key="1">
    <citation type="submission" date="2018-05" db="EMBL/GenBank/DDBJ databases">
        <authorList>
            <person name="Lanie J.A."/>
            <person name="Ng W.-L."/>
            <person name="Kazmierczak K.M."/>
            <person name="Andrzejewski T.M."/>
            <person name="Davidsen T.M."/>
            <person name="Wayne K.J."/>
            <person name="Tettelin H."/>
            <person name="Glass J.I."/>
            <person name="Rusch D."/>
            <person name="Podicherti R."/>
            <person name="Tsui H.-C.T."/>
            <person name="Winkler M.E."/>
        </authorList>
    </citation>
    <scope>NUCLEOTIDE SEQUENCE</scope>
</reference>
<keyword evidence="2" id="KW-0285">Flavoprotein</keyword>
<feature type="non-terminal residue" evidence="7">
    <location>
        <position position="1"/>
    </location>
</feature>
<evidence type="ECO:0000256" key="2">
    <source>
        <dbReference type="ARBA" id="ARBA00022630"/>
    </source>
</evidence>
<dbReference type="PANTHER" id="PTHR43104:SF4">
    <property type="entry name" value="L-2-HYDROXYGLUTARATE DEHYDROGENASE, MITOCHONDRIAL"/>
    <property type="match status" value="1"/>
</dbReference>
<proteinExistence type="inferred from homology"/>
<dbReference type="GO" id="GO:0047545">
    <property type="term" value="F:(S)-2-hydroxyglutarate dehydrogenase activity"/>
    <property type="evidence" value="ECO:0007669"/>
    <property type="project" value="TreeGrafter"/>
</dbReference>
<keyword evidence="4" id="KW-0560">Oxidoreductase</keyword>
<evidence type="ECO:0000259" key="6">
    <source>
        <dbReference type="Pfam" id="PF01266"/>
    </source>
</evidence>
<dbReference type="EMBL" id="UINC01214152">
    <property type="protein sequence ID" value="SVE39254.1"/>
    <property type="molecule type" value="Genomic_DNA"/>
</dbReference>
<dbReference type="PANTHER" id="PTHR43104">
    <property type="entry name" value="L-2-HYDROXYGLUTARATE DEHYDROGENASE, MITOCHONDRIAL"/>
    <property type="match status" value="1"/>
</dbReference>
<accession>A0A383D4L8</accession>
<evidence type="ECO:0000256" key="3">
    <source>
        <dbReference type="ARBA" id="ARBA00022827"/>
    </source>
</evidence>
<dbReference type="SUPFAM" id="SSF51905">
    <property type="entry name" value="FAD/NAD(P)-binding domain"/>
    <property type="match status" value="1"/>
</dbReference>
<dbReference type="AlphaFoldDB" id="A0A383D4L8"/>
<comment type="similarity">
    <text evidence="5">Belongs to the L2HGDH family.</text>
</comment>